<dbReference type="CDD" id="cd03293">
    <property type="entry name" value="ABC_NrtD_SsuB_transporters"/>
    <property type="match status" value="1"/>
</dbReference>
<evidence type="ECO:0000256" key="1">
    <source>
        <dbReference type="ARBA" id="ARBA00022448"/>
    </source>
</evidence>
<dbReference type="SUPFAM" id="SSF52540">
    <property type="entry name" value="P-loop containing nucleoside triphosphate hydrolases"/>
    <property type="match status" value="1"/>
</dbReference>
<keyword evidence="2" id="KW-0547">Nucleotide-binding</keyword>
<accession>A0A0B7P0E5</accession>
<evidence type="ECO:0000259" key="4">
    <source>
        <dbReference type="PROSITE" id="PS50893"/>
    </source>
</evidence>
<dbReference type="PANTHER" id="PTHR42788">
    <property type="entry name" value="TAURINE IMPORT ATP-BINDING PROTEIN-RELATED"/>
    <property type="match status" value="1"/>
</dbReference>
<dbReference type="GO" id="GO:0005524">
    <property type="term" value="F:ATP binding"/>
    <property type="evidence" value="ECO:0007669"/>
    <property type="project" value="UniProtKB-KW"/>
</dbReference>
<protein>
    <submittedName>
        <fullName evidence="5">ATPase component of ABC-type nitrate/sulfonate/bicarbonate transport system</fullName>
    </submittedName>
</protein>
<reference evidence="5" key="1">
    <citation type="submission" date="2014-08" db="EMBL/GenBank/DDBJ databases">
        <authorList>
            <person name="Falentin Helene"/>
        </authorList>
    </citation>
    <scope>NUCLEOTIDE SEQUENCE</scope>
</reference>
<dbReference type="SMART" id="SM00382">
    <property type="entry name" value="AAA"/>
    <property type="match status" value="1"/>
</dbReference>
<dbReference type="PROSITE" id="PS00211">
    <property type="entry name" value="ABC_TRANSPORTER_1"/>
    <property type="match status" value="1"/>
</dbReference>
<organism evidence="5">
    <name type="scientific">Propionibacterium freudenreichii subsp. freudenreichii</name>
    <dbReference type="NCBI Taxonomy" id="66712"/>
    <lineage>
        <taxon>Bacteria</taxon>
        <taxon>Bacillati</taxon>
        <taxon>Actinomycetota</taxon>
        <taxon>Actinomycetes</taxon>
        <taxon>Propionibacteriales</taxon>
        <taxon>Propionibacteriaceae</taxon>
        <taxon>Propionibacterium</taxon>
    </lineage>
</organism>
<keyword evidence="1" id="KW-0813">Transport</keyword>
<dbReference type="PANTHER" id="PTHR42788:SF13">
    <property type="entry name" value="ALIPHATIC SULFONATES IMPORT ATP-BINDING PROTEIN SSUB"/>
    <property type="match status" value="1"/>
</dbReference>
<evidence type="ECO:0000256" key="3">
    <source>
        <dbReference type="ARBA" id="ARBA00022840"/>
    </source>
</evidence>
<proteinExistence type="predicted"/>
<evidence type="ECO:0000256" key="2">
    <source>
        <dbReference type="ARBA" id="ARBA00022741"/>
    </source>
</evidence>
<dbReference type="PROSITE" id="PS50893">
    <property type="entry name" value="ABC_TRANSPORTER_2"/>
    <property type="match status" value="1"/>
</dbReference>
<dbReference type="Pfam" id="PF00005">
    <property type="entry name" value="ABC_tran"/>
    <property type="match status" value="1"/>
</dbReference>
<gene>
    <name evidence="5" type="primary">ssuB</name>
    <name evidence="5" type="ORF">PFCIRM138_09730</name>
</gene>
<keyword evidence="3" id="KW-0067">ATP-binding</keyword>
<evidence type="ECO:0000313" key="5">
    <source>
        <dbReference type="EMBL" id="CEP26753.1"/>
    </source>
</evidence>
<dbReference type="AlphaFoldDB" id="A0A0B7P0E5"/>
<dbReference type="InterPro" id="IPR027417">
    <property type="entry name" value="P-loop_NTPase"/>
</dbReference>
<dbReference type="InterPro" id="IPR017871">
    <property type="entry name" value="ABC_transporter-like_CS"/>
</dbReference>
<dbReference type="GO" id="GO:0016887">
    <property type="term" value="F:ATP hydrolysis activity"/>
    <property type="evidence" value="ECO:0007669"/>
    <property type="project" value="InterPro"/>
</dbReference>
<dbReference type="InterPro" id="IPR003439">
    <property type="entry name" value="ABC_transporter-like_ATP-bd"/>
</dbReference>
<dbReference type="Gene3D" id="3.40.50.300">
    <property type="entry name" value="P-loop containing nucleotide triphosphate hydrolases"/>
    <property type="match status" value="1"/>
</dbReference>
<feature type="domain" description="ABC transporter" evidence="4">
    <location>
        <begin position="6"/>
        <end position="240"/>
    </location>
</feature>
<sequence length="264" mass="28270">MTEPIVKVQGIKKTYISDKGDHIALAGVDFDVARGEVVSIVGPSGAGKTTVLRIIAGLLSPSAGRVEVAGQPVSGQPPEQVGLVFQDYGRSLLPWLSITGDVALPLRSKGVDRAGARTLALGALDAVGLAGRGKAHPRELSGGMQQRVAIARALAYEPQLLLMDEPFASVDAQTRMDLEDLVLPPRDQFGITVVIVTHDVDEAVYLSDRVIVLTPPPSVVSRIVEVDLPKPRDQQRTKDDVRFARLRGEVLDLVRGREPEARAA</sequence>
<dbReference type="EMBL" id="LM676424">
    <property type="protein sequence ID" value="CEP26753.1"/>
    <property type="molecule type" value="Genomic_DNA"/>
</dbReference>
<name>A0A0B7P0E5_PROFF</name>
<dbReference type="InterPro" id="IPR050166">
    <property type="entry name" value="ABC_transporter_ATP-bind"/>
</dbReference>
<dbReference type="InterPro" id="IPR003593">
    <property type="entry name" value="AAA+_ATPase"/>
</dbReference>